<proteinExistence type="predicted"/>
<dbReference type="Proteomes" id="UP000628448">
    <property type="component" value="Unassembled WGS sequence"/>
</dbReference>
<dbReference type="InterPro" id="IPR000792">
    <property type="entry name" value="Tscrpt_reg_LuxR_C"/>
</dbReference>
<accession>A0A931E9T1</accession>
<dbReference type="PANTHER" id="PTHR44688">
    <property type="entry name" value="DNA-BINDING TRANSCRIPTIONAL ACTIVATOR DEVR_DOSR"/>
    <property type="match status" value="1"/>
</dbReference>
<dbReference type="RefSeq" id="WP_196990787.1">
    <property type="nucleotide sequence ID" value="NZ_JADWYR010000001.1"/>
</dbReference>
<evidence type="ECO:0000313" key="5">
    <source>
        <dbReference type="EMBL" id="MBG9376794.1"/>
    </source>
</evidence>
<dbReference type="GO" id="GO:0003677">
    <property type="term" value="F:DNA binding"/>
    <property type="evidence" value="ECO:0007669"/>
    <property type="project" value="UniProtKB-KW"/>
</dbReference>
<comment type="caution">
    <text evidence="5">The sequence shown here is derived from an EMBL/GenBank/DDBJ whole genome shotgun (WGS) entry which is preliminary data.</text>
</comment>
<keyword evidence="2" id="KW-0238">DNA-binding</keyword>
<dbReference type="SUPFAM" id="SSF46894">
    <property type="entry name" value="C-terminal effector domain of the bipartite response regulators"/>
    <property type="match status" value="1"/>
</dbReference>
<evidence type="ECO:0000256" key="2">
    <source>
        <dbReference type="ARBA" id="ARBA00023125"/>
    </source>
</evidence>
<evidence type="ECO:0000313" key="6">
    <source>
        <dbReference type="Proteomes" id="UP000628448"/>
    </source>
</evidence>
<dbReference type="InterPro" id="IPR036388">
    <property type="entry name" value="WH-like_DNA-bd_sf"/>
</dbReference>
<dbReference type="AlphaFoldDB" id="A0A931E9T1"/>
<dbReference type="InterPro" id="IPR016032">
    <property type="entry name" value="Sig_transdc_resp-reg_C-effctor"/>
</dbReference>
<name>A0A931E9T1_9BACT</name>
<evidence type="ECO:0000256" key="3">
    <source>
        <dbReference type="ARBA" id="ARBA00023163"/>
    </source>
</evidence>
<keyword evidence="3" id="KW-0804">Transcription</keyword>
<dbReference type="PROSITE" id="PS50043">
    <property type="entry name" value="HTH_LUXR_2"/>
    <property type="match status" value="1"/>
</dbReference>
<feature type="domain" description="HTH luxR-type" evidence="4">
    <location>
        <begin position="1"/>
        <end position="65"/>
    </location>
</feature>
<dbReference type="PRINTS" id="PR00038">
    <property type="entry name" value="HTHLUXR"/>
</dbReference>
<dbReference type="CDD" id="cd06170">
    <property type="entry name" value="LuxR_C_like"/>
    <property type="match status" value="1"/>
</dbReference>
<gene>
    <name evidence="5" type="ORF">I5907_11135</name>
</gene>
<keyword evidence="6" id="KW-1185">Reference proteome</keyword>
<sequence>MDEKQPLTTREREILQLISNGHTDKSIATELSLSDKTVNTYRKQMLKKLHVKNTAMLVRYALENNLVV</sequence>
<organism evidence="5 6">
    <name type="scientific">Panacibacter microcysteis</name>
    <dbReference type="NCBI Taxonomy" id="2793269"/>
    <lineage>
        <taxon>Bacteria</taxon>
        <taxon>Pseudomonadati</taxon>
        <taxon>Bacteroidota</taxon>
        <taxon>Chitinophagia</taxon>
        <taxon>Chitinophagales</taxon>
        <taxon>Chitinophagaceae</taxon>
        <taxon>Panacibacter</taxon>
    </lineage>
</organism>
<reference evidence="5" key="1">
    <citation type="submission" date="2020-11" db="EMBL/GenBank/DDBJ databases">
        <title>Bacterial whole genome sequence for Panacibacter sp. DH6.</title>
        <authorList>
            <person name="Le V."/>
            <person name="Ko S."/>
            <person name="Ahn C.-Y."/>
            <person name="Oh H.-M."/>
        </authorList>
    </citation>
    <scope>NUCLEOTIDE SEQUENCE</scope>
    <source>
        <strain evidence="5">DH6</strain>
    </source>
</reference>
<dbReference type="Gene3D" id="1.10.10.10">
    <property type="entry name" value="Winged helix-like DNA-binding domain superfamily/Winged helix DNA-binding domain"/>
    <property type="match status" value="1"/>
</dbReference>
<evidence type="ECO:0000259" key="4">
    <source>
        <dbReference type="PROSITE" id="PS50043"/>
    </source>
</evidence>
<dbReference type="SMART" id="SM00421">
    <property type="entry name" value="HTH_LUXR"/>
    <property type="match status" value="1"/>
</dbReference>
<dbReference type="GO" id="GO:0006355">
    <property type="term" value="P:regulation of DNA-templated transcription"/>
    <property type="evidence" value="ECO:0007669"/>
    <property type="project" value="InterPro"/>
</dbReference>
<dbReference type="PANTHER" id="PTHR44688:SF16">
    <property type="entry name" value="DNA-BINDING TRANSCRIPTIONAL ACTIVATOR DEVR_DOSR"/>
    <property type="match status" value="1"/>
</dbReference>
<dbReference type="EMBL" id="JADWYR010000001">
    <property type="protein sequence ID" value="MBG9376794.1"/>
    <property type="molecule type" value="Genomic_DNA"/>
</dbReference>
<dbReference type="Pfam" id="PF00196">
    <property type="entry name" value="GerE"/>
    <property type="match status" value="1"/>
</dbReference>
<keyword evidence="1" id="KW-0805">Transcription regulation</keyword>
<protein>
    <submittedName>
        <fullName evidence="5">Response regulator transcription factor</fullName>
    </submittedName>
</protein>
<evidence type="ECO:0000256" key="1">
    <source>
        <dbReference type="ARBA" id="ARBA00023015"/>
    </source>
</evidence>